<protein>
    <submittedName>
        <fullName evidence="1">TetR/AcrR family transcriptional regulator</fullName>
    </submittedName>
</protein>
<dbReference type="SUPFAM" id="SSF46689">
    <property type="entry name" value="Homeodomain-like"/>
    <property type="match status" value="1"/>
</dbReference>
<organism evidence="1 2">
    <name type="scientific">Leucobacter iarius</name>
    <dbReference type="NCBI Taxonomy" id="333963"/>
    <lineage>
        <taxon>Bacteria</taxon>
        <taxon>Bacillati</taxon>
        <taxon>Actinomycetota</taxon>
        <taxon>Actinomycetes</taxon>
        <taxon>Micrococcales</taxon>
        <taxon>Microbacteriaceae</taxon>
        <taxon>Leucobacter</taxon>
    </lineage>
</organism>
<name>A0ABN2LDX4_9MICO</name>
<accession>A0ABN2LDX4</accession>
<reference evidence="1 2" key="1">
    <citation type="journal article" date="2019" name="Int. J. Syst. Evol. Microbiol.">
        <title>The Global Catalogue of Microorganisms (GCM) 10K type strain sequencing project: providing services to taxonomists for standard genome sequencing and annotation.</title>
        <authorList>
            <consortium name="The Broad Institute Genomics Platform"/>
            <consortium name="The Broad Institute Genome Sequencing Center for Infectious Disease"/>
            <person name="Wu L."/>
            <person name="Ma J."/>
        </authorList>
    </citation>
    <scope>NUCLEOTIDE SEQUENCE [LARGE SCALE GENOMIC DNA]</scope>
    <source>
        <strain evidence="1 2">JCM 14736</strain>
    </source>
</reference>
<dbReference type="RefSeq" id="WP_344030620.1">
    <property type="nucleotide sequence ID" value="NZ_BAAAOB010000001.1"/>
</dbReference>
<sequence length="207" mass="23462">MNATARRRHERRDEIIRAFWRVARSRPRRAINVRAVAAEAEMSPANVLHYFSTLDELQMTAVAGAREEFVEQRRRVLDLPVTATERIYAMIEAGVPDTISDELRQVYESVAILAEHSKYIAEHRALNERQVMLYRTLVEIGAGVGEFELASPPGTIARNLVALEDAYDLYPLIGDLTPREECREAVRSYAELALGIPPERRPGYVAD</sequence>
<evidence type="ECO:0000313" key="1">
    <source>
        <dbReference type="EMBL" id="GAA1785003.1"/>
    </source>
</evidence>
<evidence type="ECO:0000313" key="2">
    <source>
        <dbReference type="Proteomes" id="UP001500851"/>
    </source>
</evidence>
<gene>
    <name evidence="1" type="ORF">GCM10009768_12340</name>
</gene>
<dbReference type="EMBL" id="BAAAOB010000001">
    <property type="protein sequence ID" value="GAA1785003.1"/>
    <property type="molecule type" value="Genomic_DNA"/>
</dbReference>
<dbReference type="InterPro" id="IPR009057">
    <property type="entry name" value="Homeodomain-like_sf"/>
</dbReference>
<comment type="caution">
    <text evidence="1">The sequence shown here is derived from an EMBL/GenBank/DDBJ whole genome shotgun (WGS) entry which is preliminary data.</text>
</comment>
<dbReference type="Gene3D" id="1.10.357.10">
    <property type="entry name" value="Tetracycline Repressor, domain 2"/>
    <property type="match status" value="1"/>
</dbReference>
<dbReference type="Proteomes" id="UP001500851">
    <property type="component" value="Unassembled WGS sequence"/>
</dbReference>
<keyword evidence="2" id="KW-1185">Reference proteome</keyword>
<proteinExistence type="predicted"/>